<sequence>MVVLMVAGGVLLQATLTRYPSRTMGLSFEFRERNENSIFHPLAAVRPAVPIRSPPCSLPLMLNASPASFQLLSLSLSLLKPFGRMARTLLHYCHRPPKDEPFNVDKRDRNATESGRFPSFHFIPISRGIKINRKSYGGSDSRDPFGFQVQTNLDHGSANWFPRCGDFSHIFSSFSFRHKTVVKRW</sequence>
<dbReference type="AlphaFoldDB" id="A0A2M4DDZ1"/>
<feature type="signal peptide" evidence="1">
    <location>
        <begin position="1"/>
        <end position="17"/>
    </location>
</feature>
<dbReference type="EMBL" id="GGFL01011642">
    <property type="protein sequence ID" value="MBW75820.1"/>
    <property type="molecule type" value="Transcribed_RNA"/>
</dbReference>
<name>A0A2M4DDZ1_ANODA</name>
<evidence type="ECO:0000313" key="2">
    <source>
        <dbReference type="EMBL" id="MBW75820.1"/>
    </source>
</evidence>
<proteinExistence type="predicted"/>
<protein>
    <submittedName>
        <fullName evidence="2">Putative secreted protein</fullName>
    </submittedName>
</protein>
<accession>A0A2M4DDZ1</accession>
<keyword evidence="1" id="KW-0732">Signal</keyword>
<organism evidence="2">
    <name type="scientific">Anopheles darlingi</name>
    <name type="common">Mosquito</name>
    <dbReference type="NCBI Taxonomy" id="43151"/>
    <lineage>
        <taxon>Eukaryota</taxon>
        <taxon>Metazoa</taxon>
        <taxon>Ecdysozoa</taxon>
        <taxon>Arthropoda</taxon>
        <taxon>Hexapoda</taxon>
        <taxon>Insecta</taxon>
        <taxon>Pterygota</taxon>
        <taxon>Neoptera</taxon>
        <taxon>Endopterygota</taxon>
        <taxon>Diptera</taxon>
        <taxon>Nematocera</taxon>
        <taxon>Culicoidea</taxon>
        <taxon>Culicidae</taxon>
        <taxon>Anophelinae</taxon>
        <taxon>Anopheles</taxon>
    </lineage>
</organism>
<reference evidence="2" key="1">
    <citation type="submission" date="2018-01" db="EMBL/GenBank/DDBJ databases">
        <title>An insight into the sialome of Amazonian anophelines.</title>
        <authorList>
            <person name="Ribeiro J.M."/>
            <person name="Scarpassa V."/>
            <person name="Calvo E."/>
        </authorList>
    </citation>
    <scope>NUCLEOTIDE SEQUENCE</scope>
</reference>
<feature type="chain" id="PRO_5014979891" evidence="1">
    <location>
        <begin position="18"/>
        <end position="185"/>
    </location>
</feature>
<evidence type="ECO:0000256" key="1">
    <source>
        <dbReference type="SAM" id="SignalP"/>
    </source>
</evidence>